<dbReference type="Proteomes" id="UP000233551">
    <property type="component" value="Unassembled WGS sequence"/>
</dbReference>
<sequence length="101" mass="11299">NERVAGSEDDEAAVNEYLADFATSSGLILDKPLWEIHVLRAHNSMILRIHHSLGDGTSLLSMLLALCRKADNPGHLPTIPSAKRRRCDGSFWCRALRFLQM</sequence>
<proteinExistence type="predicted"/>
<dbReference type="EMBL" id="PGOL01038434">
    <property type="protein sequence ID" value="PKI18408.1"/>
    <property type="molecule type" value="Genomic_DNA"/>
</dbReference>
<protein>
    <recommendedName>
        <fullName evidence="3">diacylglycerol O-acyltransferase</fullName>
        <ecNumber evidence="3">2.3.1.20</ecNumber>
    </recommendedName>
</protein>
<feature type="non-terminal residue" evidence="8">
    <location>
        <position position="1"/>
    </location>
</feature>
<reference evidence="8 9" key="1">
    <citation type="submission" date="2017-11" db="EMBL/GenBank/DDBJ databases">
        <title>De-novo sequencing of pomegranate (Punica granatum L.) genome.</title>
        <authorList>
            <person name="Akparov Z."/>
            <person name="Amiraslanov A."/>
            <person name="Hajiyeva S."/>
            <person name="Abbasov M."/>
            <person name="Kaur K."/>
            <person name="Hamwieh A."/>
            <person name="Solovyev V."/>
            <person name="Salamov A."/>
            <person name="Braich B."/>
            <person name="Kosarev P."/>
            <person name="Mahmoud A."/>
            <person name="Hajiyev E."/>
            <person name="Babayeva S."/>
            <person name="Izzatullayeva V."/>
            <person name="Mammadov A."/>
            <person name="Mammadov A."/>
            <person name="Sharifova S."/>
            <person name="Ojaghi J."/>
            <person name="Eynullazada K."/>
            <person name="Bayramov B."/>
            <person name="Abdulazimova A."/>
            <person name="Shahmuradov I."/>
        </authorList>
    </citation>
    <scope>NUCLEOTIDE SEQUENCE [LARGE SCALE GENOMIC DNA]</scope>
    <source>
        <strain evidence="9">cv. AG2017</strain>
        <tissue evidence="8">Leaf</tissue>
    </source>
</reference>
<evidence type="ECO:0000259" key="7">
    <source>
        <dbReference type="Pfam" id="PF03007"/>
    </source>
</evidence>
<dbReference type="SUPFAM" id="SSF52777">
    <property type="entry name" value="CoA-dependent acyltransferases"/>
    <property type="match status" value="1"/>
</dbReference>
<name>A0A2I0HF19_PUNGR</name>
<keyword evidence="4" id="KW-0808">Transferase</keyword>
<dbReference type="GO" id="GO:0005886">
    <property type="term" value="C:plasma membrane"/>
    <property type="evidence" value="ECO:0007669"/>
    <property type="project" value="TreeGrafter"/>
</dbReference>
<comment type="pathway">
    <text evidence="2">Lipid metabolism.</text>
</comment>
<dbReference type="UniPathway" id="UPA00282"/>
<evidence type="ECO:0000256" key="3">
    <source>
        <dbReference type="ARBA" id="ARBA00013244"/>
    </source>
</evidence>
<comment type="pathway">
    <text evidence="1">Glycerolipid metabolism; triacylglycerol biosynthesis.</text>
</comment>
<comment type="caution">
    <text evidence="8">The sequence shown here is derived from an EMBL/GenBank/DDBJ whole genome shotgun (WGS) entry which is preliminary data.</text>
</comment>
<comment type="catalytic activity">
    <reaction evidence="6">
        <text>an acyl-CoA + a 1,2-diacyl-sn-glycerol = a triacyl-sn-glycerol + CoA</text>
        <dbReference type="Rhea" id="RHEA:10868"/>
        <dbReference type="ChEBI" id="CHEBI:17815"/>
        <dbReference type="ChEBI" id="CHEBI:57287"/>
        <dbReference type="ChEBI" id="CHEBI:58342"/>
        <dbReference type="ChEBI" id="CHEBI:64615"/>
        <dbReference type="EC" id="2.3.1.20"/>
    </reaction>
</comment>
<organism evidence="8 9">
    <name type="scientific">Punica granatum</name>
    <name type="common">Pomegranate</name>
    <dbReference type="NCBI Taxonomy" id="22663"/>
    <lineage>
        <taxon>Eukaryota</taxon>
        <taxon>Viridiplantae</taxon>
        <taxon>Streptophyta</taxon>
        <taxon>Embryophyta</taxon>
        <taxon>Tracheophyta</taxon>
        <taxon>Spermatophyta</taxon>
        <taxon>Magnoliopsida</taxon>
        <taxon>eudicotyledons</taxon>
        <taxon>Gunneridae</taxon>
        <taxon>Pentapetalae</taxon>
        <taxon>rosids</taxon>
        <taxon>malvids</taxon>
        <taxon>Myrtales</taxon>
        <taxon>Lythraceae</taxon>
        <taxon>Punica</taxon>
    </lineage>
</organism>
<dbReference type="PANTHER" id="PTHR31650:SF41">
    <property type="entry name" value="O-ACYLTRANSFERASE WSD1-LIKE ISOFORM X1"/>
    <property type="match status" value="1"/>
</dbReference>
<gene>
    <name evidence="8" type="ORF">CRG98_049318</name>
</gene>
<evidence type="ECO:0000313" key="8">
    <source>
        <dbReference type="EMBL" id="PKI18408.1"/>
    </source>
</evidence>
<dbReference type="InterPro" id="IPR004255">
    <property type="entry name" value="O-acyltransferase_WSD1_N"/>
</dbReference>
<dbReference type="GO" id="GO:0019432">
    <property type="term" value="P:triglyceride biosynthetic process"/>
    <property type="evidence" value="ECO:0007669"/>
    <property type="project" value="UniProtKB-UniPathway"/>
</dbReference>
<dbReference type="Pfam" id="PF03007">
    <property type="entry name" value="WS_DGAT_cat"/>
    <property type="match status" value="1"/>
</dbReference>
<keyword evidence="9" id="KW-1185">Reference proteome</keyword>
<evidence type="ECO:0000256" key="2">
    <source>
        <dbReference type="ARBA" id="ARBA00005189"/>
    </source>
</evidence>
<dbReference type="GO" id="GO:0004144">
    <property type="term" value="F:diacylglycerol O-acyltransferase activity"/>
    <property type="evidence" value="ECO:0007669"/>
    <property type="project" value="UniProtKB-EC"/>
</dbReference>
<evidence type="ECO:0000256" key="1">
    <source>
        <dbReference type="ARBA" id="ARBA00004771"/>
    </source>
</evidence>
<evidence type="ECO:0000256" key="4">
    <source>
        <dbReference type="ARBA" id="ARBA00022679"/>
    </source>
</evidence>
<dbReference type="InterPro" id="IPR045034">
    <property type="entry name" value="O-acyltransferase_WSD1-like"/>
</dbReference>
<feature type="non-terminal residue" evidence="8">
    <location>
        <position position="101"/>
    </location>
</feature>
<evidence type="ECO:0000256" key="5">
    <source>
        <dbReference type="ARBA" id="ARBA00023315"/>
    </source>
</evidence>
<evidence type="ECO:0000256" key="6">
    <source>
        <dbReference type="ARBA" id="ARBA00048109"/>
    </source>
</evidence>
<dbReference type="STRING" id="22663.A0A2I0HF19"/>
<dbReference type="EC" id="2.3.1.20" evidence="3"/>
<feature type="domain" description="O-acyltransferase WSD1-like N-terminal" evidence="7">
    <location>
        <begin position="25"/>
        <end position="82"/>
    </location>
</feature>
<dbReference type="PANTHER" id="PTHR31650">
    <property type="entry name" value="O-ACYLTRANSFERASE (WSD1-LIKE) FAMILY PROTEIN"/>
    <property type="match status" value="1"/>
</dbReference>
<keyword evidence="5" id="KW-0012">Acyltransferase</keyword>
<dbReference type="AlphaFoldDB" id="A0A2I0HF19"/>
<evidence type="ECO:0000313" key="9">
    <source>
        <dbReference type="Proteomes" id="UP000233551"/>
    </source>
</evidence>
<accession>A0A2I0HF19</accession>